<evidence type="ECO:0000313" key="2">
    <source>
        <dbReference type="Proteomes" id="UP001176940"/>
    </source>
</evidence>
<reference evidence="1" key="1">
    <citation type="submission" date="2023-07" db="EMBL/GenBank/DDBJ databases">
        <authorList>
            <person name="Stuckert A."/>
        </authorList>
    </citation>
    <scope>NUCLEOTIDE SEQUENCE</scope>
</reference>
<dbReference type="EMBL" id="CAUEEQ010057892">
    <property type="protein sequence ID" value="CAJ0963576.1"/>
    <property type="molecule type" value="Genomic_DNA"/>
</dbReference>
<keyword evidence="2" id="KW-1185">Reference proteome</keyword>
<gene>
    <name evidence="1" type="ORF">RIMI_LOCUS18727045</name>
</gene>
<dbReference type="SUPFAM" id="SSF58113">
    <property type="entry name" value="Apolipoprotein A-I"/>
    <property type="match status" value="1"/>
</dbReference>
<dbReference type="Proteomes" id="UP001176940">
    <property type="component" value="Unassembled WGS sequence"/>
</dbReference>
<sequence>MMHPSHDGGDCKTREESIEENIHVPLNVRFPTDLVVIICPAEHPFTCKIDSHHETPGFIIVPLVSRRSLWCCHWQENEEKQPKLTLREAMKALMHDSMVIGVELVSTWDSSEDDRLAVLGKRIETIKKSYINLAYSSSVHLVEIVKEVYKEFNETYPVYNNKVAPLLGAFAIQAASQVRLLVEEIKPTFEKFEEQMKVHQKAFWEVVLPLIKKNTKPIIEALNSSLKPYIEDVRNEVANAKGKDEVEAPSDQDPLIRTMEENYETAERIQKVFMFDKDEWKNFLSQLELFNTNA</sequence>
<name>A0ABN9MBI1_9NEOB</name>
<organism evidence="1 2">
    <name type="scientific">Ranitomeya imitator</name>
    <name type="common">mimic poison frog</name>
    <dbReference type="NCBI Taxonomy" id="111125"/>
    <lineage>
        <taxon>Eukaryota</taxon>
        <taxon>Metazoa</taxon>
        <taxon>Chordata</taxon>
        <taxon>Craniata</taxon>
        <taxon>Vertebrata</taxon>
        <taxon>Euteleostomi</taxon>
        <taxon>Amphibia</taxon>
        <taxon>Batrachia</taxon>
        <taxon>Anura</taxon>
        <taxon>Neobatrachia</taxon>
        <taxon>Hyloidea</taxon>
        <taxon>Dendrobatidae</taxon>
        <taxon>Dendrobatinae</taxon>
        <taxon>Ranitomeya</taxon>
    </lineage>
</organism>
<protein>
    <submittedName>
        <fullName evidence="1">Uncharacterized protein</fullName>
    </submittedName>
</protein>
<accession>A0ABN9MBI1</accession>
<evidence type="ECO:0000313" key="1">
    <source>
        <dbReference type="EMBL" id="CAJ0963576.1"/>
    </source>
</evidence>
<comment type="caution">
    <text evidence="1">The sequence shown here is derived from an EMBL/GenBank/DDBJ whole genome shotgun (WGS) entry which is preliminary data.</text>
</comment>
<proteinExistence type="predicted"/>